<reference evidence="3" key="1">
    <citation type="submission" date="2021-02" db="EMBL/GenBank/DDBJ databases">
        <authorList>
            <person name="Dougan E. K."/>
            <person name="Rhodes N."/>
            <person name="Thang M."/>
            <person name="Chan C."/>
        </authorList>
    </citation>
    <scope>NUCLEOTIDE SEQUENCE</scope>
</reference>
<dbReference type="SMART" id="SM01185">
    <property type="entry name" value="EFP"/>
    <property type="match status" value="1"/>
</dbReference>
<dbReference type="InterPro" id="IPR012340">
    <property type="entry name" value="NA-bd_OB-fold"/>
</dbReference>
<evidence type="ECO:0000259" key="2">
    <source>
        <dbReference type="SMART" id="SM01185"/>
    </source>
</evidence>
<dbReference type="InterPro" id="IPR001059">
    <property type="entry name" value="Transl_elong_P/YeiP_cen"/>
</dbReference>
<feature type="region of interest" description="Disordered" evidence="1">
    <location>
        <begin position="157"/>
        <end position="195"/>
    </location>
</feature>
<keyword evidence="4" id="KW-1185">Reference proteome</keyword>
<feature type="compositionally biased region" description="Basic and acidic residues" evidence="1">
    <location>
        <begin position="167"/>
        <end position="195"/>
    </location>
</feature>
<comment type="caution">
    <text evidence="3">The sequence shown here is derived from an EMBL/GenBank/DDBJ whole genome shotgun (WGS) entry which is preliminary data.</text>
</comment>
<dbReference type="Gene3D" id="2.40.50.140">
    <property type="entry name" value="Nucleic acid-binding proteins"/>
    <property type="match status" value="1"/>
</dbReference>
<dbReference type="GO" id="GO:0003746">
    <property type="term" value="F:translation elongation factor activity"/>
    <property type="evidence" value="ECO:0007669"/>
    <property type="project" value="InterPro"/>
</dbReference>
<dbReference type="OrthoDB" id="425676at2759"/>
<name>A0A812VGI2_SYMPI</name>
<sequence length="195" mass="22299">MDVRLLRSRVTMTTAFCLRGASSALVASSDLQRGSVFLRKGIYCEVRSSKPAGHGRSADGAFEIRYRELQTRKAREMKLKETEKLEVVECERVSMPVMYKDDQKLVLADSDYNEVEVAAQQLGEAHEVLECGHTVSVLYHDGNLVKVIPPPAIADQLQQDYRKQRREKLASRQKERKELREKKVQIAEETGKYRD</sequence>
<dbReference type="InterPro" id="IPR020599">
    <property type="entry name" value="Transl_elong_fac_P/YeiP"/>
</dbReference>
<dbReference type="PANTHER" id="PTHR30053:SF14">
    <property type="entry name" value="TRANSLATION ELONGATION FACTOR KOW-LIKE DOMAIN-CONTAINING PROTEIN"/>
    <property type="match status" value="1"/>
</dbReference>
<dbReference type="EMBL" id="CAJNIZ010042838">
    <property type="protein sequence ID" value="CAE7639855.1"/>
    <property type="molecule type" value="Genomic_DNA"/>
</dbReference>
<dbReference type="GO" id="GO:0005737">
    <property type="term" value="C:cytoplasm"/>
    <property type="evidence" value="ECO:0007669"/>
    <property type="project" value="TreeGrafter"/>
</dbReference>
<gene>
    <name evidence="3" type="primary">efp</name>
    <name evidence="3" type="ORF">SPIL2461_LOCUS16926</name>
</gene>
<accession>A0A812VGI2</accession>
<proteinExistence type="predicted"/>
<feature type="domain" description="Translation elongation factor P/YeiP central" evidence="2">
    <location>
        <begin position="92"/>
        <end position="145"/>
    </location>
</feature>
<protein>
    <submittedName>
        <fullName evidence="3">Efp protein</fullName>
    </submittedName>
</protein>
<evidence type="ECO:0000313" key="4">
    <source>
        <dbReference type="Proteomes" id="UP000649617"/>
    </source>
</evidence>
<dbReference type="AlphaFoldDB" id="A0A812VGI2"/>
<evidence type="ECO:0000256" key="1">
    <source>
        <dbReference type="SAM" id="MobiDB-lite"/>
    </source>
</evidence>
<dbReference type="PANTHER" id="PTHR30053">
    <property type="entry name" value="ELONGATION FACTOR P"/>
    <property type="match status" value="1"/>
</dbReference>
<evidence type="ECO:0000313" key="3">
    <source>
        <dbReference type="EMBL" id="CAE7639855.1"/>
    </source>
</evidence>
<organism evidence="3 4">
    <name type="scientific">Symbiodinium pilosum</name>
    <name type="common">Dinoflagellate</name>
    <dbReference type="NCBI Taxonomy" id="2952"/>
    <lineage>
        <taxon>Eukaryota</taxon>
        <taxon>Sar</taxon>
        <taxon>Alveolata</taxon>
        <taxon>Dinophyceae</taxon>
        <taxon>Suessiales</taxon>
        <taxon>Symbiodiniaceae</taxon>
        <taxon>Symbiodinium</taxon>
    </lineage>
</organism>
<dbReference type="Proteomes" id="UP000649617">
    <property type="component" value="Unassembled WGS sequence"/>
</dbReference>